<dbReference type="InterPro" id="IPR025197">
    <property type="entry name" value="DUF4116"/>
</dbReference>
<feature type="non-terminal residue" evidence="2">
    <location>
        <position position="306"/>
    </location>
</feature>
<reference evidence="2" key="1">
    <citation type="submission" date="2018-05" db="EMBL/GenBank/DDBJ databases">
        <authorList>
            <person name="Lanie J.A."/>
            <person name="Ng W.-L."/>
            <person name="Kazmierczak K.M."/>
            <person name="Andrzejewski T.M."/>
            <person name="Davidsen T.M."/>
            <person name="Wayne K.J."/>
            <person name="Tettelin H."/>
            <person name="Glass J.I."/>
            <person name="Rusch D."/>
            <person name="Podicherti R."/>
            <person name="Tsui H.-C.T."/>
            <person name="Winkler M.E."/>
        </authorList>
    </citation>
    <scope>NUCLEOTIDE SEQUENCE</scope>
</reference>
<evidence type="ECO:0000259" key="1">
    <source>
        <dbReference type="Pfam" id="PF13475"/>
    </source>
</evidence>
<feature type="domain" description="DUF4116" evidence="1">
    <location>
        <begin position="21"/>
        <end position="57"/>
    </location>
</feature>
<organism evidence="2">
    <name type="scientific">marine metagenome</name>
    <dbReference type="NCBI Taxonomy" id="408172"/>
    <lineage>
        <taxon>unclassified sequences</taxon>
        <taxon>metagenomes</taxon>
        <taxon>ecological metagenomes</taxon>
    </lineage>
</organism>
<proteinExistence type="predicted"/>
<feature type="domain" description="DUF4116" evidence="1">
    <location>
        <begin position="59"/>
        <end position="107"/>
    </location>
</feature>
<protein>
    <recommendedName>
        <fullName evidence="1">DUF4116 domain-containing protein</fullName>
    </recommendedName>
</protein>
<dbReference type="EMBL" id="UINC01111766">
    <property type="protein sequence ID" value="SVC80218.1"/>
    <property type="molecule type" value="Genomic_DNA"/>
</dbReference>
<name>A0A382Q5L3_9ZZZZ</name>
<evidence type="ECO:0000313" key="2">
    <source>
        <dbReference type="EMBL" id="SVC80218.1"/>
    </source>
</evidence>
<sequence>MSNWKNKDSVLKAIYMEDYIPDVMEKIDPSLLADRDVIQYAVCIDGCSLEYASDELKDDKEIVVLAVQQDGSALCYASDNLKDDKEVVMAAVKNYGYALSDASDSLKADKEVCLAAIGNSGEDVLDDISDSLKKDKEIISAIDNFEDDFDFDDSEEEREKPPGWVEPIHRYRIDTAQFGTGGEFVCGKVSLEFVKYWTPIIAEEGDDRLTKHMLAIDGYEGPLDPNSPKVVETEGDFDTPYHELEIIEHFTCAYSDQGFIVTEITDEEDNHGVGKNEQRDIIGNCIYSREGAIVGSEEPEITEWIS</sequence>
<gene>
    <name evidence="2" type="ORF">METZ01_LOCUS333072</name>
</gene>
<accession>A0A382Q5L3</accession>
<dbReference type="Pfam" id="PF13475">
    <property type="entry name" value="DUF4116"/>
    <property type="match status" value="2"/>
</dbReference>
<dbReference type="AlphaFoldDB" id="A0A382Q5L3"/>